<dbReference type="InterPro" id="IPR017900">
    <property type="entry name" value="4Fe4S_Fe_S_CS"/>
</dbReference>
<evidence type="ECO:0000256" key="1">
    <source>
        <dbReference type="ARBA" id="ARBA00004196"/>
    </source>
</evidence>
<dbReference type="Gene3D" id="3.30.70.20">
    <property type="match status" value="2"/>
</dbReference>
<feature type="binding site" evidence="7">
    <location>
        <position position="151"/>
    </location>
    <ligand>
        <name>[4Fe-4S] cluster</name>
        <dbReference type="ChEBI" id="CHEBI:49883"/>
        <label>2</label>
    </ligand>
</feature>
<comment type="cofactor">
    <cofactor evidence="7">
        <name>[4Fe-4S] cluster</name>
        <dbReference type="ChEBI" id="CHEBI:49883"/>
    </cofactor>
    <text evidence="7">Binds 4 [4Fe-4S] clusters per subunit.</text>
</comment>
<feature type="binding site" evidence="7">
    <location>
        <position position="17"/>
    </location>
    <ligand>
        <name>[4Fe-4S] cluster</name>
        <dbReference type="ChEBI" id="CHEBI:49883"/>
        <label>1</label>
    </ligand>
</feature>
<organism evidence="9 10">
    <name type="scientific">Selenomonas montiformis</name>
    <dbReference type="NCBI Taxonomy" id="2652285"/>
    <lineage>
        <taxon>Bacteria</taxon>
        <taxon>Bacillati</taxon>
        <taxon>Bacillota</taxon>
        <taxon>Negativicutes</taxon>
        <taxon>Selenomonadales</taxon>
        <taxon>Selenomonadaceae</taxon>
        <taxon>Selenomonas</taxon>
    </lineage>
</organism>
<dbReference type="PANTHER" id="PTHR43545">
    <property type="entry name" value="FORMATE DEHYDROGENASE, NITRATE-INDUCIBLE, IRON-SULFUR SUBUNIT"/>
    <property type="match status" value="1"/>
</dbReference>
<sequence length="262" mass="28666">MAQEMAMLHDVARCSACRACMVACKQWHDLPADMSTPFEGQYQSHAELTPSTWNLIKMKERVDAQGNFHWDFFKRQCMHCADPACAKGCPEQAIEQMPTGAVVIHPDLCVGCGYCSHNCPFGVPKIDPRTHTSTKCDLCFDRIEEGMEPACSKTCTADAILFGTKEDMHRKARERLEELKAEGHPDANIYDPQGVGGIHMLYVLPDKPAVYGLPDDPVTSSSIDLWKDVVRPLGKLAGAGAIVGVLGMAAVKGMAGRGKEEK</sequence>
<gene>
    <name evidence="9" type="ORF">FYJ78_10515</name>
</gene>
<keyword evidence="2 7" id="KW-0004">4Fe-4S</keyword>
<feature type="binding site" evidence="7">
    <location>
        <position position="115"/>
    </location>
    <ligand>
        <name>[4Fe-4S] cluster</name>
        <dbReference type="ChEBI" id="CHEBI:49883"/>
        <label>4</label>
    </ligand>
</feature>
<dbReference type="InterPro" id="IPR014603">
    <property type="entry name" value="Formate_DH_Fe-S_su"/>
</dbReference>
<evidence type="ECO:0000259" key="8">
    <source>
        <dbReference type="PROSITE" id="PS51379"/>
    </source>
</evidence>
<comment type="subcellular location">
    <subcellularLocation>
        <location evidence="1">Cell envelope</location>
    </subcellularLocation>
</comment>
<evidence type="ECO:0000313" key="9">
    <source>
        <dbReference type="EMBL" id="MSV25588.1"/>
    </source>
</evidence>
<dbReference type="PROSITE" id="PS00198">
    <property type="entry name" value="4FE4S_FER_1"/>
    <property type="match status" value="1"/>
</dbReference>
<dbReference type="EMBL" id="VUNL01000012">
    <property type="protein sequence ID" value="MSV25588.1"/>
    <property type="molecule type" value="Genomic_DNA"/>
</dbReference>
<feature type="binding site" evidence="7">
    <location>
        <position position="112"/>
    </location>
    <ligand>
        <name>[4Fe-4S] cluster</name>
        <dbReference type="ChEBI" id="CHEBI:49883"/>
        <label>4</label>
    </ligand>
</feature>
<accession>A0A6I2UTP7</accession>
<keyword evidence="6 7" id="KW-0411">Iron-sulfur</keyword>
<dbReference type="InterPro" id="IPR051555">
    <property type="entry name" value="FDH_Electron_Transfer_Unit"/>
</dbReference>
<dbReference type="GO" id="GO:0051539">
    <property type="term" value="F:4 iron, 4 sulfur cluster binding"/>
    <property type="evidence" value="ECO:0007669"/>
    <property type="project" value="UniProtKB-KW"/>
</dbReference>
<evidence type="ECO:0000256" key="5">
    <source>
        <dbReference type="ARBA" id="ARBA00023004"/>
    </source>
</evidence>
<evidence type="ECO:0000256" key="4">
    <source>
        <dbReference type="ARBA" id="ARBA00022737"/>
    </source>
</evidence>
<dbReference type="GO" id="GO:0015944">
    <property type="term" value="P:formate oxidation"/>
    <property type="evidence" value="ECO:0007669"/>
    <property type="project" value="InterPro"/>
</dbReference>
<feature type="binding site" evidence="7">
    <location>
        <position position="89"/>
    </location>
    <ligand>
        <name>[4Fe-4S] cluster</name>
        <dbReference type="ChEBI" id="CHEBI:49883"/>
        <label>4</label>
    </ligand>
</feature>
<proteinExistence type="predicted"/>
<dbReference type="PROSITE" id="PS51379">
    <property type="entry name" value="4FE4S_FER_2"/>
    <property type="match status" value="2"/>
</dbReference>
<feature type="binding site" evidence="7">
    <location>
        <position position="77"/>
    </location>
    <ligand>
        <name>[4Fe-4S] cluster</name>
        <dbReference type="ChEBI" id="CHEBI:49883"/>
        <label>3</label>
    </ligand>
</feature>
<feature type="binding site" evidence="7">
    <location>
        <position position="85"/>
    </location>
    <ligand>
        <name>[4Fe-4S] cluster</name>
        <dbReference type="ChEBI" id="CHEBI:49883"/>
        <label>3</label>
    </ligand>
</feature>
<feature type="binding site" evidence="7">
    <location>
        <position position="155"/>
    </location>
    <ligand>
        <name>[4Fe-4S] cluster</name>
        <dbReference type="ChEBI" id="CHEBI:49883"/>
        <label>1</label>
    </ligand>
</feature>
<feature type="binding site" evidence="7">
    <location>
        <position position="80"/>
    </location>
    <ligand>
        <name>[4Fe-4S] cluster</name>
        <dbReference type="ChEBI" id="CHEBI:49883"/>
        <label>3</label>
    </ligand>
</feature>
<evidence type="ECO:0000256" key="7">
    <source>
        <dbReference type="PIRSR" id="PIRSR036298-50"/>
    </source>
</evidence>
<evidence type="ECO:0000313" key="10">
    <source>
        <dbReference type="Proteomes" id="UP000430222"/>
    </source>
</evidence>
<feature type="domain" description="4Fe-4S ferredoxin-type" evidence="8">
    <location>
        <begin position="100"/>
        <end position="129"/>
    </location>
</feature>
<dbReference type="Proteomes" id="UP000430222">
    <property type="component" value="Unassembled WGS sequence"/>
</dbReference>
<feature type="binding site" evidence="7">
    <location>
        <position position="20"/>
    </location>
    <ligand>
        <name>[4Fe-4S] cluster</name>
        <dbReference type="ChEBI" id="CHEBI:49883"/>
        <label>1</label>
    </ligand>
</feature>
<feature type="binding site" evidence="7">
    <location>
        <position position="119"/>
    </location>
    <ligand>
        <name>[4Fe-4S] cluster</name>
        <dbReference type="ChEBI" id="CHEBI:49883"/>
        <label>3</label>
    </ligand>
</feature>
<dbReference type="GO" id="GO:0030313">
    <property type="term" value="C:cell envelope"/>
    <property type="evidence" value="ECO:0007669"/>
    <property type="project" value="UniProtKB-SubCell"/>
</dbReference>
<dbReference type="InterPro" id="IPR017896">
    <property type="entry name" value="4Fe4S_Fe-S-bd"/>
</dbReference>
<dbReference type="PIRSF" id="PIRSF036298">
    <property type="entry name" value="FDH_4Fe4S"/>
    <property type="match status" value="1"/>
</dbReference>
<dbReference type="PANTHER" id="PTHR43545:SF6">
    <property type="entry name" value="FORMATE DEHYDROGENASE, NITRATE-INDUCIBLE, IRON-SULFUR SUBUNIT"/>
    <property type="match status" value="1"/>
</dbReference>
<protein>
    <submittedName>
        <fullName evidence="9">4Fe-4S dicluster domain-containing protein</fullName>
    </submittedName>
</protein>
<keyword evidence="5 7" id="KW-0408">Iron</keyword>
<evidence type="ECO:0000256" key="6">
    <source>
        <dbReference type="ARBA" id="ARBA00023014"/>
    </source>
</evidence>
<dbReference type="GO" id="GO:0045333">
    <property type="term" value="P:cellular respiration"/>
    <property type="evidence" value="ECO:0007669"/>
    <property type="project" value="InterPro"/>
</dbReference>
<reference evidence="9 10" key="1">
    <citation type="submission" date="2019-08" db="EMBL/GenBank/DDBJ databases">
        <title>In-depth cultivation of the pig gut microbiome towards novel bacterial diversity and tailored functional studies.</title>
        <authorList>
            <person name="Wylensek D."/>
            <person name="Hitch T.C.A."/>
            <person name="Clavel T."/>
        </authorList>
    </citation>
    <scope>NUCLEOTIDE SEQUENCE [LARGE SCALE GENOMIC DNA]</scope>
    <source>
        <strain evidence="10">WCA-380-WT-3B3</strain>
    </source>
</reference>
<evidence type="ECO:0000256" key="2">
    <source>
        <dbReference type="ARBA" id="ARBA00022485"/>
    </source>
</evidence>
<feature type="binding site" evidence="7">
    <location>
        <position position="14"/>
    </location>
    <ligand>
        <name>[4Fe-4S] cluster</name>
        <dbReference type="ChEBI" id="CHEBI:49883"/>
        <label>1</label>
    </ligand>
</feature>
<dbReference type="AlphaFoldDB" id="A0A6I2UTP7"/>
<feature type="binding site" evidence="7">
    <location>
        <position position="136"/>
    </location>
    <ligand>
        <name>[4Fe-4S] cluster</name>
        <dbReference type="ChEBI" id="CHEBI:49883"/>
        <label>2</label>
    </ligand>
</feature>
<dbReference type="RefSeq" id="WP_154621345.1">
    <property type="nucleotide sequence ID" value="NZ_CBCTNG010000001.1"/>
</dbReference>
<feature type="binding site" evidence="7">
    <location>
        <position position="139"/>
    </location>
    <ligand>
        <name>[4Fe-4S] cluster</name>
        <dbReference type="ChEBI" id="CHEBI:49883"/>
        <label>2</label>
    </ligand>
</feature>
<feature type="binding site" evidence="7">
    <location>
        <position position="24"/>
    </location>
    <ligand>
        <name>[4Fe-4S] cluster</name>
        <dbReference type="ChEBI" id="CHEBI:49883"/>
        <label>2</label>
    </ligand>
</feature>
<feature type="domain" description="4Fe-4S ferredoxin-type" evidence="8">
    <location>
        <begin position="66"/>
        <end position="99"/>
    </location>
</feature>
<evidence type="ECO:0000256" key="3">
    <source>
        <dbReference type="ARBA" id="ARBA00022723"/>
    </source>
</evidence>
<keyword evidence="3 7" id="KW-0479">Metal-binding</keyword>
<comment type="caution">
    <text evidence="9">The sequence shown here is derived from an EMBL/GenBank/DDBJ whole genome shotgun (WGS) entry which is preliminary data.</text>
</comment>
<dbReference type="SUPFAM" id="SSF54862">
    <property type="entry name" value="4Fe-4S ferredoxins"/>
    <property type="match status" value="1"/>
</dbReference>
<dbReference type="GO" id="GO:0046872">
    <property type="term" value="F:metal ion binding"/>
    <property type="evidence" value="ECO:0007669"/>
    <property type="project" value="UniProtKB-KW"/>
</dbReference>
<feature type="binding site" evidence="7">
    <location>
        <position position="109"/>
    </location>
    <ligand>
        <name>[4Fe-4S] cluster</name>
        <dbReference type="ChEBI" id="CHEBI:49883"/>
        <label>4</label>
    </ligand>
</feature>
<dbReference type="Pfam" id="PF13247">
    <property type="entry name" value="Fer4_11"/>
    <property type="match status" value="1"/>
</dbReference>
<keyword evidence="10" id="KW-1185">Reference proteome</keyword>
<name>A0A6I2UTP7_9FIRM</name>
<keyword evidence="4" id="KW-0677">Repeat</keyword>